<protein>
    <submittedName>
        <fullName evidence="2">Metallophosphoesterase</fullName>
    </submittedName>
</protein>
<name>A0A4R5DJ92_9BACT</name>
<evidence type="ECO:0000313" key="3">
    <source>
        <dbReference type="Proteomes" id="UP000294850"/>
    </source>
</evidence>
<dbReference type="Gene3D" id="3.60.21.10">
    <property type="match status" value="1"/>
</dbReference>
<reference evidence="2 3" key="1">
    <citation type="submission" date="2019-03" db="EMBL/GenBank/DDBJ databases">
        <title>Dyadobacter AR-3-6 sp. nov., isolated from arctic soil.</title>
        <authorList>
            <person name="Chaudhary D.K."/>
        </authorList>
    </citation>
    <scope>NUCLEOTIDE SEQUENCE [LARGE SCALE GENOMIC DNA]</scope>
    <source>
        <strain evidence="2 3">AR-3-6</strain>
    </source>
</reference>
<proteinExistence type="predicted"/>
<dbReference type="AlphaFoldDB" id="A0A4R5DJ92"/>
<accession>A0A4R5DJ92</accession>
<sequence>MKFHYNFFLLLLAAELFSCKGTFQFSPNQIILKDTEKNLTAKNIERIKLLAATDTVRFIVASDTHQWLDETADFVKSANAQRSISFVIHLGDLSSTGIAQEYKWFYEIMSGLNVPYLTAAGETDLMDKGAVYHEMFGMEDYSFEIANAKFIIINTNSSVNNNDGLVPNVSWLKSQLSNNTDNKATIVLAHTPPFDKNFNKNMEKQYVELLRADSNFKISIYGHQHAFNESTPYNDGVKYIVTTSMKKKEYLIISVYKNGYHVNTISF</sequence>
<dbReference type="Pfam" id="PF00149">
    <property type="entry name" value="Metallophos"/>
    <property type="match status" value="1"/>
</dbReference>
<dbReference type="PANTHER" id="PTHR43143">
    <property type="entry name" value="METALLOPHOSPHOESTERASE, CALCINEURIN SUPERFAMILY"/>
    <property type="match status" value="1"/>
</dbReference>
<dbReference type="EMBL" id="SMFL01000007">
    <property type="protein sequence ID" value="TDE13407.1"/>
    <property type="molecule type" value="Genomic_DNA"/>
</dbReference>
<dbReference type="InterPro" id="IPR051918">
    <property type="entry name" value="STPP_CPPED1"/>
</dbReference>
<dbReference type="Proteomes" id="UP000294850">
    <property type="component" value="Unassembled WGS sequence"/>
</dbReference>
<evidence type="ECO:0000259" key="1">
    <source>
        <dbReference type="Pfam" id="PF00149"/>
    </source>
</evidence>
<dbReference type="InterPro" id="IPR004843">
    <property type="entry name" value="Calcineurin-like_PHP"/>
</dbReference>
<dbReference type="PANTHER" id="PTHR43143:SF1">
    <property type="entry name" value="SERINE_THREONINE-PROTEIN PHOSPHATASE CPPED1"/>
    <property type="match status" value="1"/>
</dbReference>
<feature type="domain" description="Calcineurin-like phosphoesterase" evidence="1">
    <location>
        <begin position="57"/>
        <end position="226"/>
    </location>
</feature>
<evidence type="ECO:0000313" key="2">
    <source>
        <dbReference type="EMBL" id="TDE13407.1"/>
    </source>
</evidence>
<comment type="caution">
    <text evidence="2">The sequence shown here is derived from an EMBL/GenBank/DDBJ whole genome shotgun (WGS) entry which is preliminary data.</text>
</comment>
<organism evidence="2 3">
    <name type="scientific">Dyadobacter psychrotolerans</name>
    <dbReference type="NCBI Taxonomy" id="2541721"/>
    <lineage>
        <taxon>Bacteria</taxon>
        <taxon>Pseudomonadati</taxon>
        <taxon>Bacteroidota</taxon>
        <taxon>Cytophagia</taxon>
        <taxon>Cytophagales</taxon>
        <taxon>Spirosomataceae</taxon>
        <taxon>Dyadobacter</taxon>
    </lineage>
</organism>
<dbReference type="GO" id="GO:0016787">
    <property type="term" value="F:hydrolase activity"/>
    <property type="evidence" value="ECO:0007669"/>
    <property type="project" value="InterPro"/>
</dbReference>
<dbReference type="InterPro" id="IPR029052">
    <property type="entry name" value="Metallo-depent_PP-like"/>
</dbReference>
<gene>
    <name evidence="2" type="ORF">E0F88_19600</name>
</gene>
<dbReference type="OrthoDB" id="5464520at2"/>
<keyword evidence="3" id="KW-1185">Reference proteome</keyword>
<dbReference type="SUPFAM" id="SSF56300">
    <property type="entry name" value="Metallo-dependent phosphatases"/>
    <property type="match status" value="1"/>
</dbReference>